<dbReference type="Pfam" id="PF12706">
    <property type="entry name" value="Lactamase_B_2"/>
    <property type="match status" value="1"/>
</dbReference>
<reference evidence="3" key="1">
    <citation type="submission" date="2020-06" db="EMBL/GenBank/DDBJ databases">
        <authorList>
            <consortium name="Plant Systems Biology data submission"/>
        </authorList>
    </citation>
    <scope>NUCLEOTIDE SEQUENCE</scope>
    <source>
        <strain evidence="3">D6</strain>
    </source>
</reference>
<sequence length="390" mass="44039">MTKTKAAPTSRSRAEIAALVQQRVNEREAWLVDGEPQGKKSLLKEANQFVGDVAPKLALFRPPSQAFLDEHFPVQYFDYEKWEQLRHPPLEKIQVTWMSHASVLFQIQGCSVLADPVFSQRCAPTQWNGPKRYRSPPCTIAELCHHLLIDVVIISHNHYDHLDFASVRDIHKFSPATTFVVPLGLKLWFHKKISKHALVQELDWNEHYDYNYNPAGSSAIGATRQSLRITSVPMRHWSSRLGVDRDKTLWCGYSMATHSDDDDDQKAPTAVPTQKALFPGDTAWFDSMQELVGEAYGPFDVAAIPIGAYEPRGFMKHNHINVEEAVKMMDACRAVNAVPIHWGTFPLTIEPVLEPRERLESLMKDRVAPGSFGSWLIGETKQFSAGRGAV</sequence>
<dbReference type="PIRSF" id="PIRSF038896">
    <property type="entry name" value="NAPE-PLD"/>
    <property type="match status" value="1"/>
</dbReference>
<dbReference type="GO" id="GO:0008270">
    <property type="term" value="F:zinc ion binding"/>
    <property type="evidence" value="ECO:0007669"/>
    <property type="project" value="InterPro"/>
</dbReference>
<dbReference type="InterPro" id="IPR036866">
    <property type="entry name" value="RibonucZ/Hydroxyglut_hydro"/>
</dbReference>
<comment type="caution">
    <text evidence="3">The sequence shown here is derived from an EMBL/GenBank/DDBJ whole genome shotgun (WGS) entry which is preliminary data.</text>
</comment>
<proteinExistence type="predicted"/>
<dbReference type="Gene3D" id="3.60.15.10">
    <property type="entry name" value="Ribonuclease Z/Hydroxyacylglutathione hydrolase-like"/>
    <property type="match status" value="1"/>
</dbReference>
<feature type="binding site" evidence="1">
    <location>
        <position position="159"/>
    </location>
    <ligand>
        <name>an N-acyl-1,2-diacyl-sn-glycero-3-phosphoethanolamine</name>
        <dbReference type="ChEBI" id="CHEBI:62537"/>
    </ligand>
</feature>
<feature type="domain" description="Metallo-beta-lactamase" evidence="2">
    <location>
        <begin position="112"/>
        <end position="342"/>
    </location>
</feature>
<dbReference type="PANTHER" id="PTHR15032:SF4">
    <property type="entry name" value="N-ACYL-PHOSPHATIDYLETHANOLAMINE-HYDROLYZING PHOSPHOLIPASE D"/>
    <property type="match status" value="1"/>
</dbReference>
<dbReference type="OrthoDB" id="332863at2759"/>
<protein>
    <submittedName>
        <fullName evidence="3">N-acyl-phosphatidylethanolamine-hydrolyzing phospholipase D</fullName>
    </submittedName>
</protein>
<keyword evidence="4" id="KW-1185">Reference proteome</keyword>
<gene>
    <name evidence="3" type="ORF">SEMRO_395_G134150.1</name>
</gene>
<organism evidence="3 4">
    <name type="scientific">Seminavis robusta</name>
    <dbReference type="NCBI Taxonomy" id="568900"/>
    <lineage>
        <taxon>Eukaryota</taxon>
        <taxon>Sar</taxon>
        <taxon>Stramenopiles</taxon>
        <taxon>Ochrophyta</taxon>
        <taxon>Bacillariophyta</taxon>
        <taxon>Bacillariophyceae</taxon>
        <taxon>Bacillariophycidae</taxon>
        <taxon>Naviculales</taxon>
        <taxon>Naviculaceae</taxon>
        <taxon>Seminavis</taxon>
    </lineage>
</organism>
<dbReference type="GO" id="GO:0070290">
    <property type="term" value="F:N-acylphosphatidylethanolamine-specific phospholipase D activity"/>
    <property type="evidence" value="ECO:0007669"/>
    <property type="project" value="InterPro"/>
</dbReference>
<dbReference type="GO" id="GO:0005737">
    <property type="term" value="C:cytoplasm"/>
    <property type="evidence" value="ECO:0007669"/>
    <property type="project" value="TreeGrafter"/>
</dbReference>
<name>A0A9N8DV79_9STRA</name>
<evidence type="ECO:0000259" key="2">
    <source>
        <dbReference type="Pfam" id="PF12706"/>
    </source>
</evidence>
<dbReference type="InterPro" id="IPR001279">
    <property type="entry name" value="Metallo-B-lactamas"/>
</dbReference>
<evidence type="ECO:0000313" key="4">
    <source>
        <dbReference type="Proteomes" id="UP001153069"/>
    </source>
</evidence>
<dbReference type="PANTHER" id="PTHR15032">
    <property type="entry name" value="N-ACYL-PHOSPHATIDYLETHANOLAMINE-HYDROLYZING PHOSPHOLIPASE D"/>
    <property type="match status" value="1"/>
</dbReference>
<accession>A0A9N8DV79</accession>
<evidence type="ECO:0000256" key="1">
    <source>
        <dbReference type="PIRSR" id="PIRSR038896-50"/>
    </source>
</evidence>
<dbReference type="AlphaFoldDB" id="A0A9N8DV79"/>
<dbReference type="SUPFAM" id="SSF56281">
    <property type="entry name" value="Metallo-hydrolase/oxidoreductase"/>
    <property type="match status" value="1"/>
</dbReference>
<evidence type="ECO:0000313" key="3">
    <source>
        <dbReference type="EMBL" id="CAB9509582.1"/>
    </source>
</evidence>
<dbReference type="EMBL" id="CAICTM010000394">
    <property type="protein sequence ID" value="CAB9509582.1"/>
    <property type="molecule type" value="Genomic_DNA"/>
</dbReference>
<feature type="binding site" evidence="1">
    <location>
        <position position="319"/>
    </location>
    <ligand>
        <name>an N-acyl-1,2-diacyl-sn-glycero-3-phosphoethanolamine</name>
        <dbReference type="ChEBI" id="CHEBI:62537"/>
    </ligand>
</feature>
<dbReference type="Proteomes" id="UP001153069">
    <property type="component" value="Unassembled WGS sequence"/>
</dbReference>
<dbReference type="InterPro" id="IPR024884">
    <property type="entry name" value="NAPE-PLD"/>
</dbReference>